<comment type="caution">
    <text evidence="1">The sequence shown here is derived from an EMBL/GenBank/DDBJ whole genome shotgun (WGS) entry which is preliminary data.</text>
</comment>
<sequence length="49" mass="5866">MERMKREGYTPIRRTEEPIFQEVKKDGEITYEPVDRTVIFDAVPVKTEH</sequence>
<evidence type="ECO:0008006" key="3">
    <source>
        <dbReference type="Google" id="ProtNLM"/>
    </source>
</evidence>
<accession>A0ABS2N3R0</accession>
<evidence type="ECO:0000313" key="1">
    <source>
        <dbReference type="EMBL" id="MBM7572780.1"/>
    </source>
</evidence>
<name>A0ABS2N3R0_9BACI</name>
<keyword evidence="2" id="KW-1185">Reference proteome</keyword>
<proteinExistence type="predicted"/>
<gene>
    <name evidence="1" type="ORF">JOC48_003311</name>
</gene>
<organism evidence="1 2">
    <name type="scientific">Aquibacillus albus</name>
    <dbReference type="NCBI Taxonomy" id="1168171"/>
    <lineage>
        <taxon>Bacteria</taxon>
        <taxon>Bacillati</taxon>
        <taxon>Bacillota</taxon>
        <taxon>Bacilli</taxon>
        <taxon>Bacillales</taxon>
        <taxon>Bacillaceae</taxon>
        <taxon>Aquibacillus</taxon>
    </lineage>
</organism>
<dbReference type="Pfam" id="PF14044">
    <property type="entry name" value="NETI"/>
    <property type="match status" value="1"/>
</dbReference>
<dbReference type="InterPro" id="IPR025930">
    <property type="entry name" value="NETI"/>
</dbReference>
<protein>
    <recommendedName>
        <fullName evidence="3">NETI motif-containing protein</fullName>
    </recommendedName>
</protein>
<dbReference type="Proteomes" id="UP001296943">
    <property type="component" value="Unassembled WGS sequence"/>
</dbReference>
<reference evidence="1 2" key="1">
    <citation type="submission" date="2021-01" db="EMBL/GenBank/DDBJ databases">
        <title>Genomic Encyclopedia of Type Strains, Phase IV (KMG-IV): sequencing the most valuable type-strain genomes for metagenomic binning, comparative biology and taxonomic classification.</title>
        <authorList>
            <person name="Goeker M."/>
        </authorList>
    </citation>
    <scope>NUCLEOTIDE SEQUENCE [LARGE SCALE GENOMIC DNA]</scope>
    <source>
        <strain evidence="1 2">DSM 23711</strain>
    </source>
</reference>
<dbReference type="EMBL" id="JAFBDR010000021">
    <property type="protein sequence ID" value="MBM7572780.1"/>
    <property type="molecule type" value="Genomic_DNA"/>
</dbReference>
<evidence type="ECO:0000313" key="2">
    <source>
        <dbReference type="Proteomes" id="UP001296943"/>
    </source>
</evidence>